<proteinExistence type="predicted"/>
<evidence type="ECO:0000313" key="1">
    <source>
        <dbReference type="EMBL" id="SPE21656.1"/>
    </source>
</evidence>
<gene>
    <name evidence="1" type="ORF">SBA5_320028</name>
</gene>
<dbReference type="AlphaFoldDB" id="A0A2N9LEJ0"/>
<dbReference type="EMBL" id="OKRB01000089">
    <property type="protein sequence ID" value="SPE21656.1"/>
    <property type="molecule type" value="Genomic_DNA"/>
</dbReference>
<protein>
    <submittedName>
        <fullName evidence="1">Uncharacterized protein</fullName>
    </submittedName>
</protein>
<sequence>MPAVTGFAAVCGCGAGAGGRHDPSARVAQFRAPARFSGRKTHGIRAQERSKTRQNEAQNRVLEDKKMHLIHLSRNYMVRFALIPNLRWLQIA</sequence>
<name>A0A2N9LEJ0_9BACT</name>
<reference evidence="2" key="1">
    <citation type="submission" date="2018-02" db="EMBL/GenBank/DDBJ databases">
        <authorList>
            <person name="Hausmann B."/>
        </authorList>
    </citation>
    <scope>NUCLEOTIDE SEQUENCE [LARGE SCALE GENOMIC DNA]</scope>
    <source>
        <strain evidence="2">Peat soil MAG SbA5</strain>
    </source>
</reference>
<organism evidence="1 2">
    <name type="scientific">Candidatus Sulfuritelmatomonas gaucii</name>
    <dbReference type="NCBI Taxonomy" id="2043161"/>
    <lineage>
        <taxon>Bacteria</taxon>
        <taxon>Pseudomonadati</taxon>
        <taxon>Acidobacteriota</taxon>
        <taxon>Terriglobia</taxon>
        <taxon>Terriglobales</taxon>
        <taxon>Acidobacteriaceae</taxon>
        <taxon>Candidatus Sulfuritelmatomonas</taxon>
    </lineage>
</organism>
<dbReference type="Proteomes" id="UP000239735">
    <property type="component" value="Unassembled WGS sequence"/>
</dbReference>
<accession>A0A2N9LEJ0</accession>
<evidence type="ECO:0000313" key="2">
    <source>
        <dbReference type="Proteomes" id="UP000239735"/>
    </source>
</evidence>